<evidence type="ECO:0000259" key="8">
    <source>
        <dbReference type="Pfam" id="PF13793"/>
    </source>
</evidence>
<comment type="catalytic activity">
    <reaction evidence="7">
        <text>D-ribose 5-phosphate + ATP = 5-phospho-alpha-D-ribose 1-diphosphate + AMP + H(+)</text>
        <dbReference type="Rhea" id="RHEA:15609"/>
        <dbReference type="ChEBI" id="CHEBI:15378"/>
        <dbReference type="ChEBI" id="CHEBI:30616"/>
        <dbReference type="ChEBI" id="CHEBI:58017"/>
        <dbReference type="ChEBI" id="CHEBI:78346"/>
        <dbReference type="ChEBI" id="CHEBI:456215"/>
        <dbReference type="EC" id="2.7.6.1"/>
    </reaction>
</comment>
<organism evidence="9 10">
    <name type="scientific">Pelagihabitans pacificus</name>
    <dbReference type="NCBI Taxonomy" id="2696054"/>
    <lineage>
        <taxon>Bacteria</taxon>
        <taxon>Pseudomonadati</taxon>
        <taxon>Bacteroidota</taxon>
        <taxon>Flavobacteriia</taxon>
        <taxon>Flavobacteriales</taxon>
        <taxon>Flavobacteriaceae</taxon>
        <taxon>Pelagihabitans</taxon>
    </lineage>
</organism>
<dbReference type="Pfam" id="PF14572">
    <property type="entry name" value="Pribosyl_synth"/>
    <property type="match status" value="1"/>
</dbReference>
<dbReference type="InterPro" id="IPR000836">
    <property type="entry name" value="PRTase_dom"/>
</dbReference>
<comment type="caution">
    <text evidence="9">The sequence shown here is derived from an EMBL/GenBank/DDBJ whole genome shotgun (WGS) entry which is preliminary data.</text>
</comment>
<dbReference type="Gene3D" id="3.40.50.2020">
    <property type="match status" value="2"/>
</dbReference>
<gene>
    <name evidence="9" type="ORF">FK220_010375</name>
</gene>
<proteinExistence type="predicted"/>
<dbReference type="SUPFAM" id="SSF53271">
    <property type="entry name" value="PRTase-like"/>
    <property type="match status" value="1"/>
</dbReference>
<accession>A0A967E710</accession>
<dbReference type="GO" id="GO:0006164">
    <property type="term" value="P:purine nucleotide biosynthetic process"/>
    <property type="evidence" value="ECO:0007669"/>
    <property type="project" value="TreeGrafter"/>
</dbReference>
<name>A0A967E710_9FLAO</name>
<dbReference type="PANTHER" id="PTHR10210:SF32">
    <property type="entry name" value="RIBOSE-PHOSPHATE PYROPHOSPHOKINASE 2"/>
    <property type="match status" value="1"/>
</dbReference>
<evidence type="ECO:0000313" key="9">
    <source>
        <dbReference type="EMBL" id="NHF59749.1"/>
    </source>
</evidence>
<reference evidence="9" key="1">
    <citation type="submission" date="2019-07" db="EMBL/GenBank/DDBJ databases">
        <authorList>
            <person name="De-Chao Zhang Q."/>
        </authorList>
    </citation>
    <scope>NUCLEOTIDE SEQUENCE</scope>
    <source>
        <strain evidence="9">TP-CH-4</strain>
    </source>
</reference>
<dbReference type="EMBL" id="VIKU02000002">
    <property type="protein sequence ID" value="NHF59749.1"/>
    <property type="molecule type" value="Genomic_DNA"/>
</dbReference>
<sequence length="321" mass="34755">MAATKNLIFALDSSKGFGSTVAEVVGMTLSAHEERDFPGGEHKTRSLVEVLGKHAFIIHSLYREPGRTVNDKLCRLLFFIGSLKDAGASEVTVIAPYLCYSRKDKKTKPYDPITTNYVARLFEAMGADRFVTLDVHNVQAFENAFRIPTIHLEAKAAMASYFVTSIKNRETVVLSPDIGGVKRAMGFAEVLGNKLKKSISVAVMHKTRSEGVVGGTEQIFGNVHGKMVIILDDLISSGTTLLRAAKSCKKAGANKVYAAATHGVFSNGANTSLIDPAFDKIIITNSIPPLCLEQEIVEQKVNILDVAPLIGNLIGELMENS</sequence>
<dbReference type="InterPro" id="IPR005946">
    <property type="entry name" value="Rib-P_diPkinase"/>
</dbReference>
<dbReference type="NCBIfam" id="TIGR01251">
    <property type="entry name" value="ribP_PPkin"/>
    <property type="match status" value="1"/>
</dbReference>
<protein>
    <recommendedName>
        <fullName evidence="1">ribose-phosphate diphosphokinase</fullName>
        <ecNumber evidence="1">2.7.6.1</ecNumber>
    </recommendedName>
</protein>
<dbReference type="CDD" id="cd06223">
    <property type="entry name" value="PRTases_typeI"/>
    <property type="match status" value="1"/>
</dbReference>
<evidence type="ECO:0000313" key="10">
    <source>
        <dbReference type="Proteomes" id="UP000707206"/>
    </source>
</evidence>
<keyword evidence="10" id="KW-1185">Reference proteome</keyword>
<dbReference type="AlphaFoldDB" id="A0A967E710"/>
<dbReference type="GO" id="GO:0006015">
    <property type="term" value="P:5-phosphoribose 1-diphosphate biosynthetic process"/>
    <property type="evidence" value="ECO:0007669"/>
    <property type="project" value="TreeGrafter"/>
</dbReference>
<evidence type="ECO:0000256" key="3">
    <source>
        <dbReference type="ARBA" id="ARBA00022727"/>
    </source>
</evidence>
<dbReference type="GO" id="GO:0000287">
    <property type="term" value="F:magnesium ion binding"/>
    <property type="evidence" value="ECO:0007669"/>
    <property type="project" value="InterPro"/>
</dbReference>
<evidence type="ECO:0000256" key="5">
    <source>
        <dbReference type="ARBA" id="ARBA00022777"/>
    </source>
</evidence>
<dbReference type="Pfam" id="PF13793">
    <property type="entry name" value="Pribosyltran_N"/>
    <property type="match status" value="1"/>
</dbReference>
<evidence type="ECO:0000256" key="6">
    <source>
        <dbReference type="ARBA" id="ARBA00022840"/>
    </source>
</evidence>
<dbReference type="GO" id="GO:0005524">
    <property type="term" value="F:ATP binding"/>
    <property type="evidence" value="ECO:0007669"/>
    <property type="project" value="UniProtKB-KW"/>
</dbReference>
<reference evidence="9" key="2">
    <citation type="submission" date="2020-03" db="EMBL/GenBank/DDBJ databases">
        <title>Flavobacteriaceae bacterium strain TP-CH-4, a member of the family Flavobacteriaceae isolated from a deep-sea seamount.</title>
        <authorList>
            <person name="Zhang D.-C."/>
        </authorList>
    </citation>
    <scope>NUCLEOTIDE SEQUENCE</scope>
    <source>
        <strain evidence="9">TP-CH-4</strain>
    </source>
</reference>
<dbReference type="EC" id="2.7.6.1" evidence="1"/>
<keyword evidence="5" id="KW-0418">Kinase</keyword>
<dbReference type="FunFam" id="3.40.50.2020:FF:000014">
    <property type="entry name" value="Ribose-phosphate pyrophosphokinase 1"/>
    <property type="match status" value="1"/>
</dbReference>
<dbReference type="GO" id="GO:0016301">
    <property type="term" value="F:kinase activity"/>
    <property type="evidence" value="ECO:0007669"/>
    <property type="project" value="UniProtKB-KW"/>
</dbReference>
<evidence type="ECO:0000256" key="1">
    <source>
        <dbReference type="ARBA" id="ARBA00013247"/>
    </source>
</evidence>
<keyword evidence="4" id="KW-0547">Nucleotide-binding</keyword>
<evidence type="ECO:0000256" key="2">
    <source>
        <dbReference type="ARBA" id="ARBA00022679"/>
    </source>
</evidence>
<evidence type="ECO:0000256" key="4">
    <source>
        <dbReference type="ARBA" id="ARBA00022741"/>
    </source>
</evidence>
<keyword evidence="6" id="KW-0067">ATP-binding</keyword>
<dbReference type="PANTHER" id="PTHR10210">
    <property type="entry name" value="RIBOSE-PHOSPHATE DIPHOSPHOKINASE FAMILY MEMBER"/>
    <property type="match status" value="1"/>
</dbReference>
<dbReference type="InterPro" id="IPR029099">
    <property type="entry name" value="Pribosyltran_N"/>
</dbReference>
<dbReference type="GO" id="GO:0002189">
    <property type="term" value="C:ribose phosphate diphosphokinase complex"/>
    <property type="evidence" value="ECO:0007669"/>
    <property type="project" value="TreeGrafter"/>
</dbReference>
<dbReference type="GO" id="GO:0005737">
    <property type="term" value="C:cytoplasm"/>
    <property type="evidence" value="ECO:0007669"/>
    <property type="project" value="TreeGrafter"/>
</dbReference>
<keyword evidence="2" id="KW-0808">Transferase</keyword>
<dbReference type="InterPro" id="IPR029057">
    <property type="entry name" value="PRTase-like"/>
</dbReference>
<evidence type="ECO:0000256" key="7">
    <source>
        <dbReference type="ARBA" id="ARBA00049535"/>
    </source>
</evidence>
<dbReference type="RefSeq" id="WP_152574236.1">
    <property type="nucleotide sequence ID" value="NZ_VIKU02000002.1"/>
</dbReference>
<dbReference type="Proteomes" id="UP000707206">
    <property type="component" value="Unassembled WGS sequence"/>
</dbReference>
<dbReference type="SMART" id="SM01400">
    <property type="entry name" value="Pribosyltran_N"/>
    <property type="match status" value="1"/>
</dbReference>
<dbReference type="GO" id="GO:0004749">
    <property type="term" value="F:ribose phosphate diphosphokinase activity"/>
    <property type="evidence" value="ECO:0007669"/>
    <property type="project" value="UniProtKB-EC"/>
</dbReference>
<feature type="domain" description="Ribose-phosphate pyrophosphokinase N-terminal" evidence="8">
    <location>
        <begin position="8"/>
        <end position="126"/>
    </location>
</feature>
<keyword evidence="3" id="KW-0545">Nucleotide biosynthesis</keyword>